<keyword evidence="1" id="KW-0614">Plasmid</keyword>
<dbReference type="Pfam" id="PF03196">
    <property type="entry name" value="DUF261"/>
    <property type="match status" value="1"/>
</dbReference>
<proteinExistence type="predicted"/>
<dbReference type="EMBL" id="CP001653">
    <property type="protein sequence ID" value="ACS94895.1"/>
    <property type="molecule type" value="Genomic_DNA"/>
</dbReference>
<organism evidence="1">
    <name type="scientific">Borreliella burgdorferi 297</name>
    <dbReference type="NCBI Taxonomy" id="521009"/>
    <lineage>
        <taxon>Bacteria</taxon>
        <taxon>Pseudomonadati</taxon>
        <taxon>Spirochaetota</taxon>
        <taxon>Spirochaetia</taxon>
        <taxon>Spirochaetales</taxon>
        <taxon>Borreliaceae</taxon>
        <taxon>Borreliella</taxon>
    </lineage>
</organism>
<evidence type="ECO:0000313" key="1">
    <source>
        <dbReference type="EMBL" id="ACS94895.1"/>
    </source>
</evidence>
<accession>A0A9N7AVK5</accession>
<sequence length="147" mass="17715">MYLKMFIEKILQSNSELFKDIQKSGCYFLSLHYWIFVLKGFDFTAKDVNLNYQRFLELGYIRKDCYILNPCKILSCYKIFSKVRYESPLYLPKAGREFEITEIKVKDRVFVHFLVMDNNKVLYDSLDLKSKGKKFQITSKRIFNYFV</sequence>
<dbReference type="InterPro" id="IPR004884">
    <property type="entry name" value="DUF261"/>
</dbReference>
<gene>
    <name evidence="1" type="ORF">Bbu297_A23</name>
</gene>
<protein>
    <submittedName>
        <fullName evidence="1">BppB</fullName>
    </submittedName>
</protein>
<reference evidence="1" key="2">
    <citation type="submission" date="2010-09" db="EMBL/GenBank/DDBJ databases">
        <authorList>
            <person name="Mongodin E.F."/>
            <person name="Casjens S."/>
            <person name="Luft B."/>
            <person name="Qiu W."/>
            <person name="Schutzer S."/>
            <person name="Fraser-Liggett C."/>
        </authorList>
    </citation>
    <scope>NUCLEOTIDE SEQUENCE</scope>
    <source>
        <strain evidence="1">297</strain>
        <plasmid evidence="1">297_lp54</plasmid>
    </source>
</reference>
<name>A0A9N7AVK5_BORBG</name>
<reference evidence="1" key="1">
    <citation type="journal article" date="2009" name="Gene">
        <title>Fast, adaptive evolution at a bacterial host-resistance locus: the PFam54 gene array in Borrelia burgdorferi.</title>
        <authorList>
            <person name="Wywial E."/>
            <person name="Haven J."/>
            <person name="Casjens S.R."/>
            <person name="Hernandez Y.A."/>
            <person name="Singh S."/>
            <person name="Mongodin E.F."/>
            <person name="Fraser-Liggett C.M."/>
            <person name="Luft B.J."/>
            <person name="Schutzer S.E."/>
            <person name="Qiu W.G."/>
        </authorList>
    </citation>
    <scope>NUCLEOTIDE SEQUENCE [LARGE SCALE GENOMIC DNA]</scope>
    <source>
        <strain evidence="1">297</strain>
    </source>
</reference>
<geneLocation type="plasmid" evidence="1">
    <name>297_lp54</name>
</geneLocation>
<dbReference type="AlphaFoldDB" id="A0A9N7AVK5"/>